<dbReference type="Proteomes" id="UP000018566">
    <property type="component" value="Chromosome"/>
</dbReference>
<name>A0A9W3KFD2_BACTU</name>
<sequence length="97" mass="11047">MDEALDRMENIKVPDNKYKDINKLVLEGVTDARKGTKIILDANKEDGKEIELAILKSTPHMSGVEGEQWDKAIYELNQETKDAYAKALDKKMEEHAK</sequence>
<organism evidence="1 2">
    <name type="scientific">Bacillus thuringiensis YBT-1518</name>
    <dbReference type="NCBI Taxonomy" id="529122"/>
    <lineage>
        <taxon>Bacteria</taxon>
        <taxon>Bacillati</taxon>
        <taxon>Bacillota</taxon>
        <taxon>Bacilli</taxon>
        <taxon>Bacillales</taxon>
        <taxon>Bacillaceae</taxon>
        <taxon>Bacillus</taxon>
        <taxon>Bacillus cereus group</taxon>
    </lineage>
</organism>
<evidence type="ECO:0000313" key="2">
    <source>
        <dbReference type="Proteomes" id="UP000018566"/>
    </source>
</evidence>
<accession>A0A9W3KFD2</accession>
<reference evidence="1 2" key="1">
    <citation type="submission" date="2013-05" db="EMBL/GenBank/DDBJ databases">
        <title>Complete genome sequence of Bacillus thuringiensis YBT-1518, a typical strain with high toxicity to nematode.</title>
        <authorList>
            <person name="Wang P."/>
            <person name="Zhang C."/>
            <person name="Guo M."/>
            <person name="Guo S."/>
            <person name="Zhu Y."/>
            <person name="Zheng J."/>
            <person name="Zhu L."/>
            <person name="Ruan L."/>
            <person name="Peng D."/>
            <person name="Sun M."/>
        </authorList>
    </citation>
    <scope>NUCLEOTIDE SEQUENCE [LARGE SCALE GENOMIC DNA]</scope>
    <source>
        <strain evidence="1 2">YBT-1518</strain>
    </source>
</reference>
<proteinExistence type="predicted"/>
<protein>
    <submittedName>
        <fullName evidence="1">Uncharacterized protein</fullName>
    </submittedName>
</protein>
<dbReference type="EMBL" id="CP005935">
    <property type="protein sequence ID" value="AHA72097.1"/>
    <property type="molecule type" value="Genomic_DNA"/>
</dbReference>
<gene>
    <name evidence="1" type="ORF">YBT1518_14645</name>
</gene>
<dbReference type="KEGG" id="bthu:YBT1518_14645"/>
<evidence type="ECO:0000313" key="1">
    <source>
        <dbReference type="EMBL" id="AHA72097.1"/>
    </source>
</evidence>
<dbReference type="AlphaFoldDB" id="A0A9W3KFD2"/>